<dbReference type="Proteomes" id="UP000242146">
    <property type="component" value="Unassembled WGS sequence"/>
</dbReference>
<evidence type="ECO:0000256" key="3">
    <source>
        <dbReference type="ARBA" id="ARBA00022692"/>
    </source>
</evidence>
<keyword evidence="4 6" id="KW-1133">Transmembrane helix</keyword>
<evidence type="ECO:0000256" key="4">
    <source>
        <dbReference type="ARBA" id="ARBA00022989"/>
    </source>
</evidence>
<keyword evidence="8" id="KW-1185">Reference proteome</keyword>
<dbReference type="OrthoDB" id="2131401at2759"/>
<reference evidence="7 8" key="1">
    <citation type="submission" date="2016-07" db="EMBL/GenBank/DDBJ databases">
        <title>Pervasive Adenine N6-methylation of Active Genes in Fungi.</title>
        <authorList>
            <consortium name="DOE Joint Genome Institute"/>
            <person name="Mondo S.J."/>
            <person name="Dannebaum R.O."/>
            <person name="Kuo R.C."/>
            <person name="Labutti K."/>
            <person name="Haridas S."/>
            <person name="Kuo A."/>
            <person name="Salamov A."/>
            <person name="Ahrendt S.R."/>
            <person name="Lipzen A."/>
            <person name="Sullivan W."/>
            <person name="Andreopoulos W.B."/>
            <person name="Clum A."/>
            <person name="Lindquist E."/>
            <person name="Daum C."/>
            <person name="Ramamoorthy G.K."/>
            <person name="Gryganskyi A."/>
            <person name="Culley D."/>
            <person name="Magnuson J.K."/>
            <person name="James T.Y."/>
            <person name="O'Malley M.A."/>
            <person name="Stajich J.E."/>
            <person name="Spatafora J.W."/>
            <person name="Visel A."/>
            <person name="Grigoriev I.V."/>
        </authorList>
    </citation>
    <scope>NUCLEOTIDE SEQUENCE [LARGE SCALE GENOMIC DNA]</scope>
    <source>
        <strain evidence="7 8">NRRL 3301</strain>
    </source>
</reference>
<dbReference type="Pfam" id="PF10190">
    <property type="entry name" value="Tmemb_170"/>
    <property type="match status" value="1"/>
</dbReference>
<comment type="subcellular location">
    <subcellularLocation>
        <location evidence="1">Membrane</location>
        <topology evidence="1">Multi-pass membrane protein</topology>
    </subcellularLocation>
</comment>
<comment type="caution">
    <text evidence="7">The sequence shown here is derived from an EMBL/GenBank/DDBJ whole genome shotgun (WGS) entry which is preliminary data.</text>
</comment>
<feature type="transmembrane region" description="Helical" evidence="6">
    <location>
        <begin position="107"/>
        <end position="128"/>
    </location>
</feature>
<dbReference type="InterPro" id="IPR019334">
    <property type="entry name" value="TMEM170A/B/YPR153W-like"/>
</dbReference>
<dbReference type="AlphaFoldDB" id="A0A1X2GJG6"/>
<organism evidence="7 8">
    <name type="scientific">Hesseltinella vesiculosa</name>
    <dbReference type="NCBI Taxonomy" id="101127"/>
    <lineage>
        <taxon>Eukaryota</taxon>
        <taxon>Fungi</taxon>
        <taxon>Fungi incertae sedis</taxon>
        <taxon>Mucoromycota</taxon>
        <taxon>Mucoromycotina</taxon>
        <taxon>Mucoromycetes</taxon>
        <taxon>Mucorales</taxon>
        <taxon>Cunninghamellaceae</taxon>
        <taxon>Hesseltinella</taxon>
    </lineage>
</organism>
<proteinExistence type="inferred from homology"/>
<dbReference type="STRING" id="101127.A0A1X2GJG6"/>
<protein>
    <recommendedName>
        <fullName evidence="9">Integral membrane protein</fullName>
    </recommendedName>
</protein>
<sequence length="129" mass="14318">MANSGRVPIGYLGAPNWPSLYWPFGPGYDPIEQFRDTSHTLYYIQGLLAFVTLAKTRTLRLYILILIPFIFAIGGAFTTFITGSLLGVAVALVYMTGYFVMTTWIPFLWALINILILVIGGYSTITAIL</sequence>
<evidence type="ECO:0008006" key="9">
    <source>
        <dbReference type="Google" id="ProtNLM"/>
    </source>
</evidence>
<evidence type="ECO:0000256" key="2">
    <source>
        <dbReference type="ARBA" id="ARBA00006325"/>
    </source>
</evidence>
<evidence type="ECO:0000256" key="6">
    <source>
        <dbReference type="SAM" id="Phobius"/>
    </source>
</evidence>
<dbReference type="EMBL" id="MCGT01000012">
    <property type="protein sequence ID" value="ORX55112.1"/>
    <property type="molecule type" value="Genomic_DNA"/>
</dbReference>
<keyword evidence="5 6" id="KW-0472">Membrane</keyword>
<gene>
    <name evidence="7" type="ORF">DM01DRAFT_257707</name>
</gene>
<feature type="transmembrane region" description="Helical" evidence="6">
    <location>
        <begin position="62"/>
        <end position="95"/>
    </location>
</feature>
<dbReference type="GO" id="GO:0016020">
    <property type="term" value="C:membrane"/>
    <property type="evidence" value="ECO:0007669"/>
    <property type="project" value="UniProtKB-SubCell"/>
</dbReference>
<name>A0A1X2GJG6_9FUNG</name>
<keyword evidence="3 6" id="KW-0812">Transmembrane</keyword>
<accession>A0A1X2GJG6</accession>
<comment type="similarity">
    <text evidence="2">Belongs to the TMEM170 family.</text>
</comment>
<evidence type="ECO:0000256" key="5">
    <source>
        <dbReference type="ARBA" id="ARBA00023136"/>
    </source>
</evidence>
<evidence type="ECO:0000256" key="1">
    <source>
        <dbReference type="ARBA" id="ARBA00004141"/>
    </source>
</evidence>
<evidence type="ECO:0000313" key="7">
    <source>
        <dbReference type="EMBL" id="ORX55112.1"/>
    </source>
</evidence>
<evidence type="ECO:0000313" key="8">
    <source>
        <dbReference type="Proteomes" id="UP000242146"/>
    </source>
</evidence>